<feature type="transmembrane region" description="Helical" evidence="8">
    <location>
        <begin position="392"/>
        <end position="417"/>
    </location>
</feature>
<dbReference type="STRING" id="936435.F8PWH1"/>
<reference evidence="10" key="1">
    <citation type="journal article" date="2011" name="Science">
        <title>The plant cell wall-decomposing machinery underlies the functional diversity of forest fungi.</title>
        <authorList>
            <person name="Eastwood D.C."/>
            <person name="Floudas D."/>
            <person name="Binder M."/>
            <person name="Majcherczyk A."/>
            <person name="Schneider P."/>
            <person name="Aerts A."/>
            <person name="Asiegbu F.O."/>
            <person name="Baker S.E."/>
            <person name="Barry K."/>
            <person name="Bendiksby M."/>
            <person name="Blumentritt M."/>
            <person name="Coutinho P.M."/>
            <person name="Cullen D."/>
            <person name="de Vries R.P."/>
            <person name="Gathman A."/>
            <person name="Goodell B."/>
            <person name="Henrissat B."/>
            <person name="Ihrmark K."/>
            <person name="Kauserud H."/>
            <person name="Kohler A."/>
            <person name="LaButti K."/>
            <person name="Lapidus A."/>
            <person name="Lavin J.L."/>
            <person name="Lee Y.-H."/>
            <person name="Lindquist E."/>
            <person name="Lilly W."/>
            <person name="Lucas S."/>
            <person name="Morin E."/>
            <person name="Murat C."/>
            <person name="Oguiza J.A."/>
            <person name="Park J."/>
            <person name="Pisabarro A.G."/>
            <person name="Riley R."/>
            <person name="Rosling A."/>
            <person name="Salamov A."/>
            <person name="Schmidt O."/>
            <person name="Schmutz J."/>
            <person name="Skrede I."/>
            <person name="Stenlid J."/>
            <person name="Wiebenga A."/>
            <person name="Xie X."/>
            <person name="Kuees U."/>
            <person name="Hibbett D.S."/>
            <person name="Hoffmeister D."/>
            <person name="Hoegberg N."/>
            <person name="Martin F."/>
            <person name="Grigoriev I.V."/>
            <person name="Watkinson S.C."/>
        </authorList>
    </citation>
    <scope>NUCLEOTIDE SEQUENCE [LARGE SCALE GENOMIC DNA]</scope>
    <source>
        <strain evidence="10">strain S7.3</strain>
    </source>
</reference>
<feature type="transmembrane region" description="Helical" evidence="8">
    <location>
        <begin position="173"/>
        <end position="194"/>
    </location>
</feature>
<dbReference type="GO" id="GO:0005886">
    <property type="term" value="C:plasma membrane"/>
    <property type="evidence" value="ECO:0007669"/>
    <property type="project" value="UniProtKB-SubCell"/>
</dbReference>
<name>F8PWH1_SERL3</name>
<feature type="transmembrane region" description="Helical" evidence="8">
    <location>
        <begin position="576"/>
        <end position="594"/>
    </location>
</feature>
<feature type="transmembrane region" description="Helical" evidence="8">
    <location>
        <begin position="362"/>
        <end position="380"/>
    </location>
</feature>
<keyword evidence="3" id="KW-0813">Transport</keyword>
<protein>
    <recommendedName>
        <fullName evidence="11">C4-dicarboxylate transporter/malic acid transport protein</fullName>
    </recommendedName>
</protein>
<feature type="transmembrane region" description="Helical" evidence="8">
    <location>
        <begin position="429"/>
        <end position="449"/>
    </location>
</feature>
<gene>
    <name evidence="9" type="ORF">SERLA73DRAFT_52556</name>
</gene>
<feature type="transmembrane region" description="Helical" evidence="8">
    <location>
        <begin position="606"/>
        <end position="627"/>
    </location>
</feature>
<evidence type="ECO:0008006" key="11">
    <source>
        <dbReference type="Google" id="ProtNLM"/>
    </source>
</evidence>
<sequence length="673" mass="74233">LEGTGAISMLFHNYPYGNESQPMKAFTFLFFFLNLALFVLFTAVSAARFILFPKIWSRMLRHPVQSLYLSTFPMGATTLINVAIGDIFLTYGFGGKAFVYTIWSLWWLDVALSFISCFWLMHIMFVHLKTRQEHSLKTMTTAWILPVVPLVVGSSTGGVIAPALQIYSPSHALLTIVFAVFMVTIGLSLSLMMLTIYILRLVVYGYPAGIGILSSFYPLGPSGQAAYSILLIGQSLQSLLPLNYGDSDFLRWKFVGDTFNVFCIGISVVLWSFATMWIVYAVLGIQQVVRHDHVPFKLSFWSMIFPNGVYANLTIQLSRTFDSPFFRVYGAIYAAGTLLLWICVAVPTVCLIPGAFSHFTPAWHTVIMGTGAVSALVHSFPYGSGSLPIKIVTLLVFFLNLFLFVVICAATIARYILFPELWPIMLRHPAQSLFIGAFPMGAATLINVALVANQEWGFAGTGFLYTLWGLWMIKHDHAIPKMSAIWLLPVVTLIVASSTGGLLSAAIKPHTTTIALLTTSISFTMVIIGLSLAMMMITVYLTRLITNGPPEVNLILSAFVVLGPLGQGVRKEKMIPFSIAYWGLVFPNAVYALLSVQLGKVLNSDFFLVFGTIWSIIVFILWIVIFFKTIPAVMDRSIFKAPCLADATLLPFSEKDMHSGTAQTSTGTSLSPP</sequence>
<keyword evidence="6 8" id="KW-1133">Transmembrane helix</keyword>
<comment type="subcellular location">
    <subcellularLocation>
        <location evidence="1">Cell membrane</location>
        <topology evidence="1">Multi-pass membrane protein</topology>
    </subcellularLocation>
</comment>
<dbReference type="GO" id="GO:0000319">
    <property type="term" value="F:sulfite transmembrane transporter activity"/>
    <property type="evidence" value="ECO:0007669"/>
    <property type="project" value="TreeGrafter"/>
</dbReference>
<dbReference type="InterPro" id="IPR038665">
    <property type="entry name" value="Voltage-dep_anion_channel_sf"/>
</dbReference>
<evidence type="ECO:0000256" key="4">
    <source>
        <dbReference type="ARBA" id="ARBA00022475"/>
    </source>
</evidence>
<keyword evidence="10" id="KW-1185">Reference proteome</keyword>
<evidence type="ECO:0000256" key="8">
    <source>
        <dbReference type="SAM" id="Phobius"/>
    </source>
</evidence>
<evidence type="ECO:0000256" key="3">
    <source>
        <dbReference type="ARBA" id="ARBA00022448"/>
    </source>
</evidence>
<evidence type="ECO:0000256" key="7">
    <source>
        <dbReference type="ARBA" id="ARBA00023136"/>
    </source>
</evidence>
<evidence type="ECO:0000256" key="2">
    <source>
        <dbReference type="ARBA" id="ARBA00008566"/>
    </source>
</evidence>
<dbReference type="InParanoid" id="F8PWH1"/>
<proteinExistence type="inferred from homology"/>
<evidence type="ECO:0000256" key="5">
    <source>
        <dbReference type="ARBA" id="ARBA00022692"/>
    </source>
</evidence>
<feature type="transmembrane region" description="Helical" evidence="8">
    <location>
        <begin position="514"/>
        <end position="540"/>
    </location>
</feature>
<accession>F8PWH1</accession>
<feature type="transmembrane region" description="Helical" evidence="8">
    <location>
        <begin position="254"/>
        <end position="280"/>
    </location>
</feature>
<evidence type="ECO:0000256" key="6">
    <source>
        <dbReference type="ARBA" id="ARBA00022989"/>
    </source>
</evidence>
<feature type="transmembrane region" description="Helical" evidence="8">
    <location>
        <begin position="552"/>
        <end position="569"/>
    </location>
</feature>
<feature type="transmembrane region" description="Helical" evidence="8">
    <location>
        <begin position="300"/>
        <end position="318"/>
    </location>
</feature>
<evidence type="ECO:0000256" key="1">
    <source>
        <dbReference type="ARBA" id="ARBA00004651"/>
    </source>
</evidence>
<dbReference type="InterPro" id="IPR004695">
    <property type="entry name" value="SLAC1/Mae1/Ssu1/TehA"/>
</dbReference>
<evidence type="ECO:0000313" key="9">
    <source>
        <dbReference type="EMBL" id="EGO00295.1"/>
    </source>
</evidence>
<dbReference type="HOGENOM" id="CLU_405769_0_0_1"/>
<dbReference type="PANTHER" id="PTHR31686">
    <property type="match status" value="1"/>
</dbReference>
<evidence type="ECO:0000313" key="10">
    <source>
        <dbReference type="Proteomes" id="UP000008063"/>
    </source>
</evidence>
<dbReference type="InterPro" id="IPR051629">
    <property type="entry name" value="Sulfite_efflux_TDT"/>
</dbReference>
<dbReference type="PANTHER" id="PTHR31686:SF1">
    <property type="entry name" value="SULFITE EFFLUX PUMP SSU1"/>
    <property type="match status" value="1"/>
</dbReference>
<dbReference type="Pfam" id="PF03595">
    <property type="entry name" value="SLAC1"/>
    <property type="match status" value="3"/>
</dbReference>
<dbReference type="eggNOG" id="ENOG502QT02">
    <property type="taxonomic scope" value="Eukaryota"/>
</dbReference>
<organism evidence="10">
    <name type="scientific">Serpula lacrymans var. lacrymans (strain S7.3)</name>
    <name type="common">Dry rot fungus</name>
    <dbReference type="NCBI Taxonomy" id="936435"/>
    <lineage>
        <taxon>Eukaryota</taxon>
        <taxon>Fungi</taxon>
        <taxon>Dikarya</taxon>
        <taxon>Basidiomycota</taxon>
        <taxon>Agaricomycotina</taxon>
        <taxon>Agaricomycetes</taxon>
        <taxon>Agaricomycetidae</taxon>
        <taxon>Boletales</taxon>
        <taxon>Coniophorineae</taxon>
        <taxon>Serpulaceae</taxon>
        <taxon>Serpula</taxon>
    </lineage>
</organism>
<keyword evidence="5 8" id="KW-0812">Transmembrane</keyword>
<feature type="transmembrane region" description="Helical" evidence="8">
    <location>
        <begin position="456"/>
        <end position="473"/>
    </location>
</feature>
<feature type="transmembrane region" description="Helical" evidence="8">
    <location>
        <begin position="140"/>
        <end position="167"/>
    </location>
</feature>
<dbReference type="AlphaFoldDB" id="F8PWH1"/>
<feature type="transmembrane region" description="Helical" evidence="8">
    <location>
        <begin position="330"/>
        <end position="356"/>
    </location>
</feature>
<feature type="transmembrane region" description="Helical" evidence="8">
    <location>
        <begin position="105"/>
        <end position="128"/>
    </location>
</feature>
<keyword evidence="4" id="KW-1003">Cell membrane</keyword>
<feature type="transmembrane region" description="Helical" evidence="8">
    <location>
        <begin position="25"/>
        <end position="51"/>
    </location>
</feature>
<keyword evidence="7 8" id="KW-0472">Membrane</keyword>
<feature type="transmembrane region" description="Helical" evidence="8">
    <location>
        <begin position="485"/>
        <end position="507"/>
    </location>
</feature>
<feature type="non-terminal residue" evidence="9">
    <location>
        <position position="1"/>
    </location>
</feature>
<dbReference type="OrthoDB" id="1099at2759"/>
<comment type="similarity">
    <text evidence="2">Belongs to the tellurite-resistance/dicarboxylate transporter (TDT) family.</text>
</comment>
<dbReference type="FunCoup" id="F8PWH1">
    <property type="interactions" value="46"/>
</dbReference>
<dbReference type="EMBL" id="GL945479">
    <property type="protein sequence ID" value="EGO00295.1"/>
    <property type="molecule type" value="Genomic_DNA"/>
</dbReference>
<dbReference type="Gene3D" id="1.50.10.150">
    <property type="entry name" value="Voltage-dependent anion channel"/>
    <property type="match status" value="2"/>
</dbReference>
<feature type="transmembrane region" description="Helical" evidence="8">
    <location>
        <begin position="72"/>
        <end position="93"/>
    </location>
</feature>
<dbReference type="Proteomes" id="UP000008063">
    <property type="component" value="Unassembled WGS sequence"/>
</dbReference>